<gene>
    <name evidence="1" type="ORF">AVEN_166385_1</name>
    <name evidence="2" type="ORF">AVEN_184037_1</name>
</gene>
<dbReference type="EMBL" id="BGPR01020398">
    <property type="protein sequence ID" value="GBN84555.1"/>
    <property type="molecule type" value="Genomic_DNA"/>
</dbReference>
<accession>A0A4Y2S8L2</accession>
<sequence>MTPVTSAVLQLEYGKLVRFYVCQVPNSVVVGWYSVSHLGPSGLETETLPPGHCSPVGGRDNLYGPYAHIKEALDFFWTLDDSDLDDIDTEFAILPSDPDALSNTEDIDDSSTRKIEETMCDDQYIINVHCIL</sequence>
<dbReference type="AlphaFoldDB" id="A0A4Y2S8L2"/>
<proteinExistence type="predicted"/>
<evidence type="ECO:0000313" key="1">
    <source>
        <dbReference type="EMBL" id="GBN84552.1"/>
    </source>
</evidence>
<dbReference type="Proteomes" id="UP000499080">
    <property type="component" value="Unassembled WGS sequence"/>
</dbReference>
<evidence type="ECO:0000313" key="3">
    <source>
        <dbReference type="Proteomes" id="UP000499080"/>
    </source>
</evidence>
<comment type="caution">
    <text evidence="1">The sequence shown here is derived from an EMBL/GenBank/DDBJ whole genome shotgun (WGS) entry which is preliminary data.</text>
</comment>
<keyword evidence="3" id="KW-1185">Reference proteome</keyword>
<reference evidence="1 3" key="1">
    <citation type="journal article" date="2019" name="Sci. Rep.">
        <title>Orb-weaving spider Araneus ventricosus genome elucidates the spidroin gene catalogue.</title>
        <authorList>
            <person name="Kono N."/>
            <person name="Nakamura H."/>
            <person name="Ohtoshi R."/>
            <person name="Moran D.A.P."/>
            <person name="Shinohara A."/>
            <person name="Yoshida Y."/>
            <person name="Fujiwara M."/>
            <person name="Mori M."/>
            <person name="Tomita M."/>
            <person name="Arakawa K."/>
        </authorList>
    </citation>
    <scope>NUCLEOTIDE SEQUENCE [LARGE SCALE GENOMIC DNA]</scope>
</reference>
<protein>
    <submittedName>
        <fullName evidence="1">Uncharacterized protein</fullName>
    </submittedName>
</protein>
<name>A0A4Y2S8L2_ARAVE</name>
<dbReference type="EMBL" id="BGPR01020397">
    <property type="protein sequence ID" value="GBN84552.1"/>
    <property type="molecule type" value="Genomic_DNA"/>
</dbReference>
<organism evidence="1 3">
    <name type="scientific">Araneus ventricosus</name>
    <name type="common">Orbweaver spider</name>
    <name type="synonym">Epeira ventricosa</name>
    <dbReference type="NCBI Taxonomy" id="182803"/>
    <lineage>
        <taxon>Eukaryota</taxon>
        <taxon>Metazoa</taxon>
        <taxon>Ecdysozoa</taxon>
        <taxon>Arthropoda</taxon>
        <taxon>Chelicerata</taxon>
        <taxon>Arachnida</taxon>
        <taxon>Araneae</taxon>
        <taxon>Araneomorphae</taxon>
        <taxon>Entelegynae</taxon>
        <taxon>Araneoidea</taxon>
        <taxon>Araneidae</taxon>
        <taxon>Araneus</taxon>
    </lineage>
</organism>
<evidence type="ECO:0000313" key="2">
    <source>
        <dbReference type="EMBL" id="GBN84555.1"/>
    </source>
</evidence>